<evidence type="ECO:0000313" key="4">
    <source>
        <dbReference type="Proteomes" id="UP001215598"/>
    </source>
</evidence>
<feature type="region of interest" description="Disordered" evidence="2">
    <location>
        <begin position="657"/>
        <end position="676"/>
    </location>
</feature>
<feature type="region of interest" description="Disordered" evidence="2">
    <location>
        <begin position="475"/>
        <end position="519"/>
    </location>
</feature>
<reference evidence="3" key="1">
    <citation type="submission" date="2023-03" db="EMBL/GenBank/DDBJ databases">
        <title>Massive genome expansion in bonnet fungi (Mycena s.s.) driven by repeated elements and novel gene families across ecological guilds.</title>
        <authorList>
            <consortium name="Lawrence Berkeley National Laboratory"/>
            <person name="Harder C.B."/>
            <person name="Miyauchi S."/>
            <person name="Viragh M."/>
            <person name="Kuo A."/>
            <person name="Thoen E."/>
            <person name="Andreopoulos B."/>
            <person name="Lu D."/>
            <person name="Skrede I."/>
            <person name="Drula E."/>
            <person name="Henrissat B."/>
            <person name="Morin E."/>
            <person name="Kohler A."/>
            <person name="Barry K."/>
            <person name="LaButti K."/>
            <person name="Morin E."/>
            <person name="Salamov A."/>
            <person name="Lipzen A."/>
            <person name="Mereny Z."/>
            <person name="Hegedus B."/>
            <person name="Baldrian P."/>
            <person name="Stursova M."/>
            <person name="Weitz H."/>
            <person name="Taylor A."/>
            <person name="Grigoriev I.V."/>
            <person name="Nagy L.G."/>
            <person name="Martin F."/>
            <person name="Kauserud H."/>
        </authorList>
    </citation>
    <scope>NUCLEOTIDE SEQUENCE</scope>
    <source>
        <strain evidence="3">CBHHK182m</strain>
    </source>
</reference>
<dbReference type="GO" id="GO:0015074">
    <property type="term" value="P:DNA integration"/>
    <property type="evidence" value="ECO:0007669"/>
    <property type="project" value="InterPro"/>
</dbReference>
<name>A0AAD7K1K2_9AGAR</name>
<dbReference type="GO" id="GO:0003677">
    <property type="term" value="F:DNA binding"/>
    <property type="evidence" value="ECO:0007669"/>
    <property type="project" value="InterPro"/>
</dbReference>
<gene>
    <name evidence="3" type="ORF">B0H16DRAFT_1659772</name>
</gene>
<comment type="caution">
    <text evidence="3">The sequence shown here is derived from an EMBL/GenBank/DDBJ whole genome shotgun (WGS) entry which is preliminary data.</text>
</comment>
<dbReference type="InterPro" id="IPR011010">
    <property type="entry name" value="DNA_brk_join_enz"/>
</dbReference>
<dbReference type="InterPro" id="IPR013762">
    <property type="entry name" value="Integrase-like_cat_sf"/>
</dbReference>
<dbReference type="Gene3D" id="1.10.443.10">
    <property type="entry name" value="Intergrase catalytic core"/>
    <property type="match status" value="1"/>
</dbReference>
<sequence length="676" mass="75306">MPKAKRPSSGGPGKKSKDTTVADADTLKKKKAAIRDEFSNAANTKTNYKGYLQRGAKILASVVALRREREKKEPGCSVDGIDIDLLAKAFDGSPNKHSVYALELYLTQKCVVENLGKSTAEGIHGAFAKYWDELPGGKYAGPYSFDEETEKVRGNPARAPEIQSFLKCIKTKARVKGSAATRRHAEATTIEDMRQMMQHSESVYPHEKLLRTADNNADLLAKIKHGMMRAFLPTGHTLWTRNFETCQIQMRDLSEGKGPAPYYLPFLGVFLENRKGWQKKQGYDGPLESNHYDIYEQKEKPEIDMKTHVERWRTLYRQLIGRNFEPDDYLYPFVSPNGTIHAKRSMTHDTAQDLINEFALAAKIDKIFTTHCLRRGGSQYRFMFAPIGERWSLSIIRWWGGWAEGEQVDTLMRYLLDSLQSCESGHGDALYPFRNEPAKSFMGDSTALQPPTAADRLIQQASLTSISHSHQVPNLHFAPASTSTNHSRPDGTLPLSPPAGFGPNPPDSHPPAQANTASDAAGTNAVVPVPGAIIPGVGKDEHAWKRAVDQWYQGDPAKGLVVPIKDWPLHWYTGSMRLKTGTLYSQRKLLAEEFARQYLIRNIYPAALANILSFQVGHLLYGVRGCMQMGGQDSNIPTLSPNLAMVTNFPLAFLPAPQLSRPGGTKRKRTPEMEVP</sequence>
<protein>
    <submittedName>
        <fullName evidence="3">Uncharacterized protein</fullName>
    </submittedName>
</protein>
<dbReference type="EMBL" id="JARKIB010000009">
    <property type="protein sequence ID" value="KAJ7776380.1"/>
    <property type="molecule type" value="Genomic_DNA"/>
</dbReference>
<accession>A0AAD7K1K2</accession>
<evidence type="ECO:0000256" key="2">
    <source>
        <dbReference type="SAM" id="MobiDB-lite"/>
    </source>
</evidence>
<feature type="region of interest" description="Disordered" evidence="2">
    <location>
        <begin position="1"/>
        <end position="26"/>
    </location>
</feature>
<dbReference type="GO" id="GO:0006310">
    <property type="term" value="P:DNA recombination"/>
    <property type="evidence" value="ECO:0007669"/>
    <property type="project" value="UniProtKB-KW"/>
</dbReference>
<evidence type="ECO:0000256" key="1">
    <source>
        <dbReference type="ARBA" id="ARBA00023172"/>
    </source>
</evidence>
<evidence type="ECO:0000313" key="3">
    <source>
        <dbReference type="EMBL" id="KAJ7776380.1"/>
    </source>
</evidence>
<proteinExistence type="predicted"/>
<dbReference type="Proteomes" id="UP001215598">
    <property type="component" value="Unassembled WGS sequence"/>
</dbReference>
<keyword evidence="4" id="KW-1185">Reference proteome</keyword>
<keyword evidence="1" id="KW-0233">DNA recombination</keyword>
<organism evidence="3 4">
    <name type="scientific">Mycena metata</name>
    <dbReference type="NCBI Taxonomy" id="1033252"/>
    <lineage>
        <taxon>Eukaryota</taxon>
        <taxon>Fungi</taxon>
        <taxon>Dikarya</taxon>
        <taxon>Basidiomycota</taxon>
        <taxon>Agaricomycotina</taxon>
        <taxon>Agaricomycetes</taxon>
        <taxon>Agaricomycetidae</taxon>
        <taxon>Agaricales</taxon>
        <taxon>Marasmiineae</taxon>
        <taxon>Mycenaceae</taxon>
        <taxon>Mycena</taxon>
    </lineage>
</organism>
<dbReference type="AlphaFoldDB" id="A0AAD7K1K2"/>
<dbReference type="SUPFAM" id="SSF56349">
    <property type="entry name" value="DNA breaking-rejoining enzymes"/>
    <property type="match status" value="1"/>
</dbReference>